<protein>
    <recommendedName>
        <fullName evidence="9">Na/Pi-cotransporter II-like protein</fullName>
    </recommendedName>
</protein>
<keyword evidence="3 6" id="KW-0812">Transmembrane</keyword>
<evidence type="ECO:0000256" key="2">
    <source>
        <dbReference type="ARBA" id="ARBA00022475"/>
    </source>
</evidence>
<dbReference type="OrthoDB" id="9763003at2"/>
<feature type="transmembrane region" description="Helical" evidence="6">
    <location>
        <begin position="249"/>
        <end position="267"/>
    </location>
</feature>
<gene>
    <name evidence="7" type="ORF">SCD_n02005</name>
</gene>
<evidence type="ECO:0000256" key="3">
    <source>
        <dbReference type="ARBA" id="ARBA00022692"/>
    </source>
</evidence>
<keyword evidence="2" id="KW-1003">Cell membrane</keyword>
<evidence type="ECO:0000256" key="6">
    <source>
        <dbReference type="SAM" id="Phobius"/>
    </source>
</evidence>
<dbReference type="GO" id="GO:0044341">
    <property type="term" value="P:sodium-dependent phosphate transport"/>
    <property type="evidence" value="ECO:0007669"/>
    <property type="project" value="InterPro"/>
</dbReference>
<dbReference type="Proteomes" id="UP000015559">
    <property type="component" value="Chromosome"/>
</dbReference>
<organism evidence="7 8">
    <name type="scientific">Sulfuricella denitrificans (strain DSM 22764 / NBRC 105220 / skB26)</name>
    <dbReference type="NCBI Taxonomy" id="1163617"/>
    <lineage>
        <taxon>Bacteria</taxon>
        <taxon>Pseudomonadati</taxon>
        <taxon>Pseudomonadota</taxon>
        <taxon>Betaproteobacteria</taxon>
        <taxon>Nitrosomonadales</taxon>
        <taxon>Sulfuricellaceae</taxon>
        <taxon>Sulfuricella</taxon>
    </lineage>
</organism>
<dbReference type="RefSeq" id="WP_009205011.1">
    <property type="nucleotide sequence ID" value="NC_022357.1"/>
</dbReference>
<accession>S6AI15</accession>
<dbReference type="STRING" id="1163617.SCD_n02005"/>
<dbReference type="Pfam" id="PF02690">
    <property type="entry name" value="Na_Pi_cotrans"/>
    <property type="match status" value="2"/>
</dbReference>
<evidence type="ECO:0000256" key="5">
    <source>
        <dbReference type="ARBA" id="ARBA00023136"/>
    </source>
</evidence>
<dbReference type="GO" id="GO:0005436">
    <property type="term" value="F:sodium:phosphate symporter activity"/>
    <property type="evidence" value="ECO:0007669"/>
    <property type="project" value="InterPro"/>
</dbReference>
<proteinExistence type="predicted"/>
<keyword evidence="4 6" id="KW-1133">Transmembrane helix</keyword>
<dbReference type="PANTHER" id="PTHR10010:SF46">
    <property type="entry name" value="SODIUM-DEPENDENT PHOSPHATE TRANSPORT PROTEIN 2B"/>
    <property type="match status" value="1"/>
</dbReference>
<comment type="subcellular location">
    <subcellularLocation>
        <location evidence="1">Cell membrane</location>
        <topology evidence="1">Multi-pass membrane protein</topology>
    </subcellularLocation>
</comment>
<sequence length="536" mass="55947">MSTWTTAGGLLGGIGLFLLGMGLMTDGLKLAAGPALERILAHSTKTRLRGLASGVLVTALVQSSSAVTVAAIGFVNAGLLTLGQSMWVLFGANVGTTMTGWLVALVGLKFKIEVLALPLIGIGMALRLSGDGKRRGALGQALAGFGVLFLGIDMLKESFSGLSADFSMPEGEGIRDTLMQVLIGIALTVLMQSSSASLTIALTAAQGGLLTAQGAAAVVIGANIGTTVTALIASIGATPNAKRAAAAHILFNLLTGAVALALLPWLVSAIGTAGEALELGSSPAAKLALFHTTFNLLGVILIWPIAERMVLFLGKRFHAAEEDEARPRYLDANIATVPALALNALEQEVRRMGGIALRMMREAMAGAAYDKLARDQQIVAKLNQAVADFISRINQAGMSQDSAQRLPHILRVARYYEAVAELAMEAAAAARETPLPTLIETGSSFLDQVTRLFSRIDPEGYQEYAADVDTGLQSLEGDYQMLKAELLEAGALSRLPVADMDARLRAASAIHRAVQQAAKAARLLVAKASAREAAQE</sequence>
<evidence type="ECO:0000313" key="7">
    <source>
        <dbReference type="EMBL" id="BAN35816.1"/>
    </source>
</evidence>
<dbReference type="AlphaFoldDB" id="S6AI15"/>
<dbReference type="KEGG" id="sdr:SCD_n02005"/>
<dbReference type="InterPro" id="IPR003841">
    <property type="entry name" value="Na/Pi_transpt"/>
</dbReference>
<feature type="transmembrane region" description="Helical" evidence="6">
    <location>
        <begin position="287"/>
        <end position="306"/>
    </location>
</feature>
<keyword evidence="5 6" id="KW-0472">Membrane</keyword>
<feature type="transmembrane region" description="Helical" evidence="6">
    <location>
        <begin position="177"/>
        <end position="202"/>
    </location>
</feature>
<reference evidence="7 8" key="1">
    <citation type="journal article" date="2012" name="Appl. Environ. Microbiol.">
        <title>Draft genome sequence of a psychrotolerant sulfur-oxidizing bacterium, Sulfuricella denitrificans skB26, and proteomic insights into cold adaptation.</title>
        <authorList>
            <person name="Watanabe T."/>
            <person name="Kojima H."/>
            <person name="Fukui M."/>
        </authorList>
    </citation>
    <scope>NUCLEOTIDE SEQUENCE [LARGE SCALE GENOMIC DNA]</scope>
    <source>
        <strain evidence="8">skB26</strain>
    </source>
</reference>
<feature type="transmembrane region" description="Helical" evidence="6">
    <location>
        <begin position="214"/>
        <end position="237"/>
    </location>
</feature>
<keyword evidence="8" id="KW-1185">Reference proteome</keyword>
<evidence type="ECO:0000256" key="4">
    <source>
        <dbReference type="ARBA" id="ARBA00022989"/>
    </source>
</evidence>
<evidence type="ECO:0000256" key="1">
    <source>
        <dbReference type="ARBA" id="ARBA00004651"/>
    </source>
</evidence>
<feature type="transmembrane region" description="Helical" evidence="6">
    <location>
        <begin position="6"/>
        <end position="30"/>
    </location>
</feature>
<dbReference type="PANTHER" id="PTHR10010">
    <property type="entry name" value="SOLUTE CARRIER FAMILY 34 SODIUM PHOSPHATE , MEMBER 2-RELATED"/>
    <property type="match status" value="1"/>
</dbReference>
<evidence type="ECO:0000313" key="8">
    <source>
        <dbReference type="Proteomes" id="UP000015559"/>
    </source>
</evidence>
<feature type="transmembrane region" description="Helical" evidence="6">
    <location>
        <begin position="87"/>
        <end position="107"/>
    </location>
</feature>
<dbReference type="SUPFAM" id="SSF109755">
    <property type="entry name" value="PhoU-like"/>
    <property type="match status" value="1"/>
</dbReference>
<evidence type="ECO:0008006" key="9">
    <source>
        <dbReference type="Google" id="ProtNLM"/>
    </source>
</evidence>
<dbReference type="HOGENOM" id="CLU_025623_1_0_4"/>
<name>S6AI15_SULDS</name>
<dbReference type="EMBL" id="AP013066">
    <property type="protein sequence ID" value="BAN35816.1"/>
    <property type="molecule type" value="Genomic_DNA"/>
</dbReference>
<dbReference type="GO" id="GO:0005886">
    <property type="term" value="C:plasma membrane"/>
    <property type="evidence" value="ECO:0007669"/>
    <property type="project" value="UniProtKB-SubCell"/>
</dbReference>
<dbReference type="NCBIfam" id="NF037997">
    <property type="entry name" value="Na_Pi_symport"/>
    <property type="match status" value="1"/>
</dbReference>
<feature type="transmembrane region" description="Helical" evidence="6">
    <location>
        <begin position="51"/>
        <end position="75"/>
    </location>
</feature>
<dbReference type="eggNOG" id="COG1283">
    <property type="taxonomic scope" value="Bacteria"/>
</dbReference>